<feature type="transmembrane region" description="Helical" evidence="1">
    <location>
        <begin position="68"/>
        <end position="86"/>
    </location>
</feature>
<protein>
    <submittedName>
        <fullName evidence="2">Uncharacterized protein</fullName>
    </submittedName>
</protein>
<name>A0A0F9EE05_9ZZZZ</name>
<keyword evidence="1" id="KW-0472">Membrane</keyword>
<accession>A0A0F9EE05</accession>
<organism evidence="2">
    <name type="scientific">marine sediment metagenome</name>
    <dbReference type="NCBI Taxonomy" id="412755"/>
    <lineage>
        <taxon>unclassified sequences</taxon>
        <taxon>metagenomes</taxon>
        <taxon>ecological metagenomes</taxon>
    </lineage>
</organism>
<proteinExistence type="predicted"/>
<evidence type="ECO:0000256" key="1">
    <source>
        <dbReference type="SAM" id="Phobius"/>
    </source>
</evidence>
<keyword evidence="1" id="KW-0812">Transmembrane</keyword>
<keyword evidence="1" id="KW-1133">Transmembrane helix</keyword>
<gene>
    <name evidence="2" type="ORF">LCGC14_2164610</name>
</gene>
<feature type="transmembrane region" description="Helical" evidence="1">
    <location>
        <begin position="30"/>
        <end position="47"/>
    </location>
</feature>
<dbReference type="AlphaFoldDB" id="A0A0F9EE05"/>
<reference evidence="2" key="1">
    <citation type="journal article" date="2015" name="Nature">
        <title>Complex archaea that bridge the gap between prokaryotes and eukaryotes.</title>
        <authorList>
            <person name="Spang A."/>
            <person name="Saw J.H."/>
            <person name="Jorgensen S.L."/>
            <person name="Zaremba-Niedzwiedzka K."/>
            <person name="Martijn J."/>
            <person name="Lind A.E."/>
            <person name="van Eijk R."/>
            <person name="Schleper C."/>
            <person name="Guy L."/>
            <person name="Ettema T.J."/>
        </authorList>
    </citation>
    <scope>NUCLEOTIDE SEQUENCE</scope>
</reference>
<feature type="transmembrane region" description="Helical" evidence="1">
    <location>
        <begin position="98"/>
        <end position="121"/>
    </location>
</feature>
<comment type="caution">
    <text evidence="2">The sequence shown here is derived from an EMBL/GenBank/DDBJ whole genome shotgun (WGS) entry which is preliminary data.</text>
</comment>
<sequence length="134" mass="15695">MSNDNIDQMIEEMVDEQPKQESCSGWCLPLYIYIFLAILQFITIMMMKIYHPGKQRYVNAPGSVKARYAIISIIWNTLVGVVMYYLCKYCHSGWSWFILLLPIILNTLIFLLMVIVIMYTIMKDPSCSKSRVDY</sequence>
<evidence type="ECO:0000313" key="2">
    <source>
        <dbReference type="EMBL" id="KKL64481.1"/>
    </source>
</evidence>
<dbReference type="EMBL" id="LAZR01027828">
    <property type="protein sequence ID" value="KKL64481.1"/>
    <property type="molecule type" value="Genomic_DNA"/>
</dbReference>